<dbReference type="GO" id="GO:0031499">
    <property type="term" value="C:TRAMP complex"/>
    <property type="evidence" value="ECO:0007669"/>
    <property type="project" value="TreeGrafter"/>
</dbReference>
<dbReference type="Gene3D" id="1.10.1410.10">
    <property type="match status" value="2"/>
</dbReference>
<name>A0A9Q0P0P0_SALPP</name>
<dbReference type="PANTHER" id="PTHR23092">
    <property type="entry name" value="POLY(A) RNA POLYMERASE"/>
    <property type="match status" value="1"/>
</dbReference>
<evidence type="ECO:0000313" key="1">
    <source>
        <dbReference type="EMBL" id="KAJ6679446.1"/>
    </source>
</evidence>
<accession>A0A9Q0P0P0</accession>
<evidence type="ECO:0000313" key="2">
    <source>
        <dbReference type="Proteomes" id="UP001151532"/>
    </source>
</evidence>
<proteinExistence type="predicted"/>
<comment type="caution">
    <text evidence="1">The sequence shown here is derived from an EMBL/GenBank/DDBJ whole genome shotgun (WGS) entry which is preliminary data.</text>
</comment>
<organism evidence="1 2">
    <name type="scientific">Salix purpurea</name>
    <name type="common">Purple osier willow</name>
    <dbReference type="NCBI Taxonomy" id="77065"/>
    <lineage>
        <taxon>Eukaryota</taxon>
        <taxon>Viridiplantae</taxon>
        <taxon>Streptophyta</taxon>
        <taxon>Embryophyta</taxon>
        <taxon>Tracheophyta</taxon>
        <taxon>Spermatophyta</taxon>
        <taxon>Magnoliopsida</taxon>
        <taxon>eudicotyledons</taxon>
        <taxon>Gunneridae</taxon>
        <taxon>Pentapetalae</taxon>
        <taxon>rosids</taxon>
        <taxon>fabids</taxon>
        <taxon>Malpighiales</taxon>
        <taxon>Salicaceae</taxon>
        <taxon>Saliceae</taxon>
        <taxon>Salix</taxon>
    </lineage>
</organism>
<gene>
    <name evidence="1" type="ORF">OIU79_019248</name>
</gene>
<dbReference type="GO" id="GO:0031123">
    <property type="term" value="P:RNA 3'-end processing"/>
    <property type="evidence" value="ECO:0007669"/>
    <property type="project" value="TreeGrafter"/>
</dbReference>
<dbReference type="EMBL" id="JAPFFK010000020">
    <property type="protein sequence ID" value="KAJ6679446.1"/>
    <property type="molecule type" value="Genomic_DNA"/>
</dbReference>
<protein>
    <submittedName>
        <fullName evidence="1">NUCLEOTIDYLTRANSFERASE FAMILY PROTEIN</fullName>
    </submittedName>
</protein>
<dbReference type="SUPFAM" id="SSF81631">
    <property type="entry name" value="PAP/OAS1 substrate-binding domain"/>
    <property type="match status" value="1"/>
</dbReference>
<dbReference type="PANTHER" id="PTHR23092:SF48">
    <property type="entry name" value="NUCLEOTIDYLTRANSFERASE FAMILY PROTEIN"/>
    <property type="match status" value="1"/>
</dbReference>
<dbReference type="InterPro" id="IPR045862">
    <property type="entry name" value="Trf4-like"/>
</dbReference>
<dbReference type="Proteomes" id="UP001151532">
    <property type="component" value="Chromosome 14"/>
</dbReference>
<dbReference type="AlphaFoldDB" id="A0A9Q0P0P0"/>
<keyword evidence="2" id="KW-1185">Reference proteome</keyword>
<dbReference type="GO" id="GO:0043634">
    <property type="term" value="P:polyadenylation-dependent ncRNA catabolic process"/>
    <property type="evidence" value="ECO:0007669"/>
    <property type="project" value="TreeGrafter"/>
</dbReference>
<dbReference type="GO" id="GO:0003729">
    <property type="term" value="F:mRNA binding"/>
    <property type="evidence" value="ECO:0007669"/>
    <property type="project" value="TreeGrafter"/>
</dbReference>
<reference evidence="1" key="2">
    <citation type="journal article" date="2023" name="Int. J. Mol. Sci.">
        <title>De Novo Assembly and Annotation of 11 Diverse Shrub Willow (Salix) Genomes Reveals Novel Gene Organization in Sex-Linked Regions.</title>
        <authorList>
            <person name="Hyden B."/>
            <person name="Feng K."/>
            <person name="Yates T.B."/>
            <person name="Jawdy S."/>
            <person name="Cereghino C."/>
            <person name="Smart L.B."/>
            <person name="Muchero W."/>
        </authorList>
    </citation>
    <scope>NUCLEOTIDE SEQUENCE</scope>
    <source>
        <tissue evidence="1">Shoot tip</tissue>
    </source>
</reference>
<dbReference type="OrthoDB" id="273917at2759"/>
<dbReference type="GO" id="GO:0005730">
    <property type="term" value="C:nucleolus"/>
    <property type="evidence" value="ECO:0007669"/>
    <property type="project" value="TreeGrafter"/>
</dbReference>
<dbReference type="GO" id="GO:1990817">
    <property type="term" value="F:poly(A) RNA polymerase activity"/>
    <property type="evidence" value="ECO:0007669"/>
    <property type="project" value="InterPro"/>
</dbReference>
<sequence>MMILFSYFYKISVQVKDLTEQFPAATPLALVLKQFLADRSLDQSYSGGLSSYCLVLLIIRFLQHEHHLGRPINQNVGSLLMDLLYFFGNVERGYSIDPIHIDDPLFPSNNVGRNCFRIHQCIKAFSEAYSVLEKELACLPDEGDACSRPAHRILPKIIPSIDITGSLII</sequence>
<reference evidence="1" key="1">
    <citation type="submission" date="2022-11" db="EMBL/GenBank/DDBJ databases">
        <authorList>
            <person name="Hyden B.L."/>
            <person name="Feng K."/>
            <person name="Yates T."/>
            <person name="Jawdy S."/>
            <person name="Smart L.B."/>
            <person name="Muchero W."/>
        </authorList>
    </citation>
    <scope>NUCLEOTIDE SEQUENCE</scope>
    <source>
        <tissue evidence="1">Shoot tip</tissue>
    </source>
</reference>